<dbReference type="PRINTS" id="PR01069">
    <property type="entry name" value="ACCCTRFRASEA"/>
</dbReference>
<dbReference type="PROSITE" id="PS50989">
    <property type="entry name" value="COA_CT_CTER"/>
    <property type="match status" value="1"/>
</dbReference>
<evidence type="ECO:0000256" key="6">
    <source>
        <dbReference type="ARBA" id="ARBA00022832"/>
    </source>
</evidence>
<keyword evidence="3" id="KW-0444">Lipid biosynthesis</keyword>
<dbReference type="UniPathway" id="UPA00655">
    <property type="reaction ID" value="UER00711"/>
</dbReference>
<dbReference type="GO" id="GO:0016743">
    <property type="term" value="F:carboxyl- or carbamoyltransferase activity"/>
    <property type="evidence" value="ECO:0007669"/>
    <property type="project" value="InterPro"/>
</dbReference>
<dbReference type="NCBIfam" id="NF041504">
    <property type="entry name" value="AccA_sub"/>
    <property type="match status" value="1"/>
</dbReference>
<evidence type="ECO:0000256" key="8">
    <source>
        <dbReference type="ARBA" id="ARBA00023098"/>
    </source>
</evidence>
<evidence type="ECO:0000256" key="9">
    <source>
        <dbReference type="ARBA" id="ARBA00023160"/>
    </source>
</evidence>
<evidence type="ECO:0000256" key="1">
    <source>
        <dbReference type="ARBA" id="ARBA00004956"/>
    </source>
</evidence>
<reference evidence="11 12" key="1">
    <citation type="submission" date="2018-06" db="EMBL/GenBank/DDBJ databases">
        <title>Complete genome sequnece of Lactobacillus amylovorus PMRA3.</title>
        <authorList>
            <person name="Nam Y.-D."/>
            <person name="Chung W.-H."/>
            <person name="Park Y.S."/>
            <person name="Kang J."/>
        </authorList>
    </citation>
    <scope>NUCLEOTIDE SEQUENCE [LARGE SCALE GENOMIC DNA]</scope>
    <source>
        <strain evidence="11 12">PMRA3</strain>
    </source>
</reference>
<dbReference type="EMBL" id="CP029754">
    <property type="protein sequence ID" value="QDD69887.1"/>
    <property type="molecule type" value="Genomic_DNA"/>
</dbReference>
<evidence type="ECO:0000313" key="11">
    <source>
        <dbReference type="EMBL" id="QDD69887.1"/>
    </source>
</evidence>
<name>A0A5B8EBU6_LACAM</name>
<keyword evidence="7" id="KW-0067">ATP-binding</keyword>
<dbReference type="InterPro" id="IPR029045">
    <property type="entry name" value="ClpP/crotonase-like_dom_sf"/>
</dbReference>
<protein>
    <recommendedName>
        <fullName evidence="2">acetyl-CoA carboxytransferase</fullName>
        <ecNumber evidence="2">2.1.3.15</ecNumber>
    </recommendedName>
</protein>
<accession>A0A5B8EBU6</accession>
<evidence type="ECO:0000313" key="12">
    <source>
        <dbReference type="Proteomes" id="UP000312326"/>
    </source>
</evidence>
<sequence>MTKTAMDIVKAARDESHISGHELRKLLFPDFFELRGDRCGNDDPAIVGGLATFNKKPVTVITTSRGHSIKERMQKHFGQPEPSGYRKALRLIQDAGKFRRPVFLFVDTAGAYPGKSAEENGQGQAIAHNLLKISQIPTPIITIMYGEGGSGGALALACGDEVWMLENSIYSVLSPEGFASILWKDAKRASEAAEVMKLTPNDLLKMGVIEGIIAEPDDHQIVCHNIAEKLQGELQKLSNLSNEELLARRYERFRKL</sequence>
<dbReference type="InterPro" id="IPR001095">
    <property type="entry name" value="Acetyl_CoA_COase_a_su"/>
</dbReference>
<keyword evidence="5" id="KW-0547">Nucleotide-binding</keyword>
<keyword evidence="6" id="KW-0276">Fatty acid metabolism</keyword>
<evidence type="ECO:0000256" key="10">
    <source>
        <dbReference type="ARBA" id="ARBA00049152"/>
    </source>
</evidence>
<evidence type="ECO:0000256" key="7">
    <source>
        <dbReference type="ARBA" id="ARBA00022840"/>
    </source>
</evidence>
<dbReference type="AlphaFoldDB" id="A0A5B8EBU6"/>
<keyword evidence="4 11" id="KW-0808">Transferase</keyword>
<organism evidence="11 12">
    <name type="scientific">Lactobacillus amylovorus</name>
    <dbReference type="NCBI Taxonomy" id="1604"/>
    <lineage>
        <taxon>Bacteria</taxon>
        <taxon>Bacillati</taxon>
        <taxon>Bacillota</taxon>
        <taxon>Bacilli</taxon>
        <taxon>Lactobacillales</taxon>
        <taxon>Lactobacillaceae</taxon>
        <taxon>Lactobacillus</taxon>
    </lineage>
</organism>
<evidence type="ECO:0000256" key="4">
    <source>
        <dbReference type="ARBA" id="ARBA00022679"/>
    </source>
</evidence>
<dbReference type="PANTHER" id="PTHR42853">
    <property type="entry name" value="ACETYL-COENZYME A CARBOXYLASE CARBOXYL TRANSFERASE SUBUNIT ALPHA"/>
    <property type="match status" value="1"/>
</dbReference>
<gene>
    <name evidence="11" type="ORF">DM298_02550</name>
</gene>
<dbReference type="EC" id="2.1.3.15" evidence="2"/>
<proteinExistence type="predicted"/>
<keyword evidence="8" id="KW-0443">Lipid metabolism</keyword>
<dbReference type="GO" id="GO:0005524">
    <property type="term" value="F:ATP binding"/>
    <property type="evidence" value="ECO:0007669"/>
    <property type="project" value="UniProtKB-KW"/>
</dbReference>
<comment type="catalytic activity">
    <reaction evidence="10">
        <text>N(6)-carboxybiotinyl-L-lysyl-[protein] + acetyl-CoA = N(6)-biotinyl-L-lysyl-[protein] + malonyl-CoA</text>
        <dbReference type="Rhea" id="RHEA:54728"/>
        <dbReference type="Rhea" id="RHEA-COMP:10505"/>
        <dbReference type="Rhea" id="RHEA-COMP:10506"/>
        <dbReference type="ChEBI" id="CHEBI:57288"/>
        <dbReference type="ChEBI" id="CHEBI:57384"/>
        <dbReference type="ChEBI" id="CHEBI:83144"/>
        <dbReference type="ChEBI" id="CHEBI:83145"/>
        <dbReference type="EC" id="2.1.3.15"/>
    </reaction>
</comment>
<dbReference type="GO" id="GO:2001295">
    <property type="term" value="P:malonyl-CoA biosynthetic process"/>
    <property type="evidence" value="ECO:0007669"/>
    <property type="project" value="UniProtKB-UniPathway"/>
</dbReference>
<dbReference type="GO" id="GO:0006633">
    <property type="term" value="P:fatty acid biosynthetic process"/>
    <property type="evidence" value="ECO:0007669"/>
    <property type="project" value="UniProtKB-KW"/>
</dbReference>
<evidence type="ECO:0000256" key="2">
    <source>
        <dbReference type="ARBA" id="ARBA00011883"/>
    </source>
</evidence>
<dbReference type="SUPFAM" id="SSF52096">
    <property type="entry name" value="ClpP/crotonase"/>
    <property type="match status" value="1"/>
</dbReference>
<dbReference type="RefSeq" id="WP_130898707.1">
    <property type="nucleotide sequence ID" value="NZ_CP029754.1"/>
</dbReference>
<dbReference type="InterPro" id="IPR011763">
    <property type="entry name" value="COA_CT_C"/>
</dbReference>
<comment type="pathway">
    <text evidence="1">Lipid metabolism; malonyl-CoA biosynthesis; malonyl-CoA from acetyl-CoA: step 1/1.</text>
</comment>
<keyword evidence="9" id="KW-0275">Fatty acid biosynthesis</keyword>
<dbReference type="GO" id="GO:0009317">
    <property type="term" value="C:acetyl-CoA carboxylase complex"/>
    <property type="evidence" value="ECO:0007669"/>
    <property type="project" value="InterPro"/>
</dbReference>
<dbReference type="GO" id="GO:0003989">
    <property type="term" value="F:acetyl-CoA carboxylase activity"/>
    <property type="evidence" value="ECO:0007669"/>
    <property type="project" value="InterPro"/>
</dbReference>
<evidence type="ECO:0000256" key="5">
    <source>
        <dbReference type="ARBA" id="ARBA00022741"/>
    </source>
</evidence>
<dbReference type="Proteomes" id="UP000312326">
    <property type="component" value="Chromosome"/>
</dbReference>
<dbReference type="PANTHER" id="PTHR42853:SF3">
    <property type="entry name" value="ACETYL-COENZYME A CARBOXYLASE CARBOXYL TRANSFERASE SUBUNIT ALPHA, CHLOROPLASTIC"/>
    <property type="match status" value="1"/>
</dbReference>
<dbReference type="Pfam" id="PF03255">
    <property type="entry name" value="ACCA"/>
    <property type="match status" value="1"/>
</dbReference>
<evidence type="ECO:0000256" key="3">
    <source>
        <dbReference type="ARBA" id="ARBA00022516"/>
    </source>
</evidence>
<dbReference type="Gene3D" id="3.90.226.10">
    <property type="entry name" value="2-enoyl-CoA Hydratase, Chain A, domain 1"/>
    <property type="match status" value="1"/>
</dbReference>